<dbReference type="eggNOG" id="arCOG01947">
    <property type="taxonomic scope" value="Archaea"/>
</dbReference>
<keyword evidence="5 6" id="KW-0472">Membrane</keyword>
<evidence type="ECO:0000256" key="4">
    <source>
        <dbReference type="ARBA" id="ARBA00022989"/>
    </source>
</evidence>
<gene>
    <name evidence="7" type="ordered locus">Mboo_0616</name>
</gene>
<dbReference type="KEGG" id="mbn:Mboo_0616"/>
<dbReference type="AlphaFoldDB" id="A7I5X3"/>
<dbReference type="GO" id="GO:0015171">
    <property type="term" value="F:amino acid transmembrane transporter activity"/>
    <property type="evidence" value="ECO:0007669"/>
    <property type="project" value="TreeGrafter"/>
</dbReference>
<dbReference type="RefSeq" id="WP_012106155.1">
    <property type="nucleotide sequence ID" value="NC_009712.1"/>
</dbReference>
<name>A7I5X3_METB6</name>
<dbReference type="GeneID" id="5411130"/>
<accession>A7I5X3</accession>
<dbReference type="Proteomes" id="UP000002408">
    <property type="component" value="Chromosome"/>
</dbReference>
<dbReference type="HOGENOM" id="CLU_087840_1_1_2"/>
<evidence type="ECO:0000256" key="3">
    <source>
        <dbReference type="ARBA" id="ARBA00022692"/>
    </source>
</evidence>
<keyword evidence="4 6" id="KW-1133">Transmembrane helix</keyword>
<dbReference type="PANTHER" id="PTHR30086:SF20">
    <property type="entry name" value="ARGININE EXPORTER PROTEIN ARGO-RELATED"/>
    <property type="match status" value="1"/>
</dbReference>
<keyword evidence="3 6" id="KW-0812">Transmembrane</keyword>
<evidence type="ECO:0000256" key="5">
    <source>
        <dbReference type="ARBA" id="ARBA00023136"/>
    </source>
</evidence>
<keyword evidence="8" id="KW-1185">Reference proteome</keyword>
<comment type="subcellular location">
    <subcellularLocation>
        <location evidence="1">Cell membrane</location>
        <topology evidence="1">Multi-pass membrane protein</topology>
    </subcellularLocation>
</comment>
<evidence type="ECO:0000256" key="6">
    <source>
        <dbReference type="SAM" id="Phobius"/>
    </source>
</evidence>
<dbReference type="InterPro" id="IPR001123">
    <property type="entry name" value="LeuE-type"/>
</dbReference>
<proteinExistence type="predicted"/>
<feature type="transmembrane region" description="Helical" evidence="6">
    <location>
        <begin position="113"/>
        <end position="136"/>
    </location>
</feature>
<evidence type="ECO:0000256" key="1">
    <source>
        <dbReference type="ARBA" id="ARBA00004651"/>
    </source>
</evidence>
<evidence type="ECO:0000313" key="8">
    <source>
        <dbReference type="Proteomes" id="UP000002408"/>
    </source>
</evidence>
<feature type="transmembrane region" description="Helical" evidence="6">
    <location>
        <begin position="148"/>
        <end position="171"/>
    </location>
</feature>
<feature type="transmembrane region" description="Helical" evidence="6">
    <location>
        <begin position="6"/>
        <end position="28"/>
    </location>
</feature>
<feature type="transmembrane region" description="Helical" evidence="6">
    <location>
        <begin position="40"/>
        <end position="61"/>
    </location>
</feature>
<feature type="transmembrane region" description="Helical" evidence="6">
    <location>
        <begin position="183"/>
        <end position="205"/>
    </location>
</feature>
<protein>
    <submittedName>
        <fullName evidence="7">Lysine exporter protein (LYSE/YGGA)</fullName>
    </submittedName>
</protein>
<evidence type="ECO:0000256" key="2">
    <source>
        <dbReference type="ARBA" id="ARBA00022475"/>
    </source>
</evidence>
<dbReference type="PANTHER" id="PTHR30086">
    <property type="entry name" value="ARGININE EXPORTER PROTEIN ARGO"/>
    <property type="match status" value="1"/>
</dbReference>
<dbReference type="GO" id="GO:0005886">
    <property type="term" value="C:plasma membrane"/>
    <property type="evidence" value="ECO:0007669"/>
    <property type="project" value="UniProtKB-SubCell"/>
</dbReference>
<organism evidence="7 8">
    <name type="scientific">Methanoregula boonei (strain DSM 21154 / JCM 14090 / 6A8)</name>
    <dbReference type="NCBI Taxonomy" id="456442"/>
    <lineage>
        <taxon>Archaea</taxon>
        <taxon>Methanobacteriati</taxon>
        <taxon>Methanobacteriota</taxon>
        <taxon>Stenosarchaea group</taxon>
        <taxon>Methanomicrobia</taxon>
        <taxon>Methanomicrobiales</taxon>
        <taxon>Methanoregulaceae</taxon>
        <taxon>Methanoregula</taxon>
    </lineage>
</organism>
<dbReference type="OrthoDB" id="266664at2157"/>
<sequence>METGAFINGIIIGIALAAPVGPIAFVCIQRSLAYGRLHGIASGLGIATADTIYAAVTAFGLALISDFLLARQWFFRLFGGLALIVVGIKIFLAGPPEISPAPESESFITDYSTMLAITLANPLTIVFFTIIIPGFGVVLSGTTGVTPALFVTGVFLGEIGWWIFLCGTLGSMREYLTRERLHLINRLAGFVIAAFGGVMIASLFITSDIL</sequence>
<feature type="transmembrane region" description="Helical" evidence="6">
    <location>
        <begin position="73"/>
        <end position="92"/>
    </location>
</feature>
<keyword evidence="2" id="KW-1003">Cell membrane</keyword>
<evidence type="ECO:0000313" key="7">
    <source>
        <dbReference type="EMBL" id="ABS55134.1"/>
    </source>
</evidence>
<dbReference type="Pfam" id="PF01810">
    <property type="entry name" value="LysE"/>
    <property type="match status" value="1"/>
</dbReference>
<reference evidence="8" key="1">
    <citation type="journal article" date="2015" name="Microbiology">
        <title>Genome of Methanoregula boonei 6A8 reveals adaptations to oligotrophic peatland environments.</title>
        <authorList>
            <person name="Braeuer S."/>
            <person name="Cadillo-Quiroz H."/>
            <person name="Kyrpides N."/>
            <person name="Woyke T."/>
            <person name="Goodwin L."/>
            <person name="Detter C."/>
            <person name="Podell S."/>
            <person name="Yavitt J.B."/>
            <person name="Zinder S.H."/>
        </authorList>
    </citation>
    <scope>NUCLEOTIDE SEQUENCE [LARGE SCALE GENOMIC DNA]</scope>
    <source>
        <strain evidence="8">DSM 21154 / JCM 14090 / 6A8</strain>
    </source>
</reference>
<dbReference type="EMBL" id="CP000780">
    <property type="protein sequence ID" value="ABS55134.1"/>
    <property type="molecule type" value="Genomic_DNA"/>
</dbReference>
<dbReference type="STRING" id="456442.Mboo_0616"/>